<comment type="caution">
    <text evidence="1">The sequence shown here is derived from an EMBL/GenBank/DDBJ whole genome shotgun (WGS) entry which is preliminary data.</text>
</comment>
<dbReference type="Proteomes" id="UP001221898">
    <property type="component" value="Unassembled WGS sequence"/>
</dbReference>
<protein>
    <submittedName>
        <fullName evidence="1">Uncharacterized protein</fullName>
    </submittedName>
</protein>
<accession>A0AAD7SKW6</accession>
<name>A0AAD7SKW6_9TELE</name>
<dbReference type="AlphaFoldDB" id="A0AAD7SKW6"/>
<organism evidence="1 2">
    <name type="scientific">Aldrovandia affinis</name>
    <dbReference type="NCBI Taxonomy" id="143900"/>
    <lineage>
        <taxon>Eukaryota</taxon>
        <taxon>Metazoa</taxon>
        <taxon>Chordata</taxon>
        <taxon>Craniata</taxon>
        <taxon>Vertebrata</taxon>
        <taxon>Euteleostomi</taxon>
        <taxon>Actinopterygii</taxon>
        <taxon>Neopterygii</taxon>
        <taxon>Teleostei</taxon>
        <taxon>Notacanthiformes</taxon>
        <taxon>Halosauridae</taxon>
        <taxon>Aldrovandia</taxon>
    </lineage>
</organism>
<proteinExistence type="predicted"/>
<reference evidence="1" key="1">
    <citation type="journal article" date="2023" name="Science">
        <title>Genome structures resolve the early diversification of teleost fishes.</title>
        <authorList>
            <person name="Parey E."/>
            <person name="Louis A."/>
            <person name="Montfort J."/>
            <person name="Bouchez O."/>
            <person name="Roques C."/>
            <person name="Iampietro C."/>
            <person name="Lluch J."/>
            <person name="Castinel A."/>
            <person name="Donnadieu C."/>
            <person name="Desvignes T."/>
            <person name="Floi Bucao C."/>
            <person name="Jouanno E."/>
            <person name="Wen M."/>
            <person name="Mejri S."/>
            <person name="Dirks R."/>
            <person name="Jansen H."/>
            <person name="Henkel C."/>
            <person name="Chen W.J."/>
            <person name="Zahm M."/>
            <person name="Cabau C."/>
            <person name="Klopp C."/>
            <person name="Thompson A.W."/>
            <person name="Robinson-Rechavi M."/>
            <person name="Braasch I."/>
            <person name="Lecointre G."/>
            <person name="Bobe J."/>
            <person name="Postlethwait J.H."/>
            <person name="Berthelot C."/>
            <person name="Roest Crollius H."/>
            <person name="Guiguen Y."/>
        </authorList>
    </citation>
    <scope>NUCLEOTIDE SEQUENCE</scope>
    <source>
        <strain evidence="1">NC1722</strain>
    </source>
</reference>
<sequence>MAIFRTYCKNKITEKKIRPEHITNMDEVPLTFDIPVNRTVEKTGTPVTFSRRTARDHCSVRGHPSTPYRGAIMGHYAASSRVATGASSKATAA</sequence>
<keyword evidence="2" id="KW-1185">Reference proteome</keyword>
<gene>
    <name evidence="1" type="ORF">AAFF_G00337920</name>
</gene>
<dbReference type="EMBL" id="JAINUG010000053">
    <property type="protein sequence ID" value="KAJ8404525.1"/>
    <property type="molecule type" value="Genomic_DNA"/>
</dbReference>
<evidence type="ECO:0000313" key="1">
    <source>
        <dbReference type="EMBL" id="KAJ8404525.1"/>
    </source>
</evidence>
<evidence type="ECO:0000313" key="2">
    <source>
        <dbReference type="Proteomes" id="UP001221898"/>
    </source>
</evidence>